<keyword evidence="7" id="KW-1185">Reference proteome</keyword>
<dbReference type="Pfam" id="PF25106">
    <property type="entry name" value="VWA_4"/>
    <property type="match status" value="1"/>
</dbReference>
<dbReference type="Proteomes" id="UP000681722">
    <property type="component" value="Unassembled WGS sequence"/>
</dbReference>
<dbReference type="InterPro" id="IPR052969">
    <property type="entry name" value="Thr-specific_kinase-like"/>
</dbReference>
<dbReference type="EMBL" id="CAJOBC010136997">
    <property type="protein sequence ID" value="CAF4632364.1"/>
    <property type="molecule type" value="Genomic_DNA"/>
</dbReference>
<evidence type="ECO:0000313" key="6">
    <source>
        <dbReference type="EMBL" id="CAF4632364.1"/>
    </source>
</evidence>
<name>A0A816G0J3_9BILA</name>
<dbReference type="EMBL" id="CAJNOQ010059315">
    <property type="protein sequence ID" value="CAF1667863.1"/>
    <property type="molecule type" value="Genomic_DNA"/>
</dbReference>
<protein>
    <recommendedName>
        <fullName evidence="4">Hemicentin-1-like von Willebrand factor A domain-containing protein</fullName>
    </recommendedName>
</protein>
<gene>
    <name evidence="5" type="ORF">GPM918_LOCUS46214</name>
    <name evidence="6" type="ORF">SRO942_LOCUS49889</name>
</gene>
<dbReference type="InterPro" id="IPR036465">
    <property type="entry name" value="vWFA_dom_sf"/>
</dbReference>
<reference evidence="5" key="1">
    <citation type="submission" date="2021-02" db="EMBL/GenBank/DDBJ databases">
        <authorList>
            <person name="Nowell W R."/>
        </authorList>
    </citation>
    <scope>NUCLEOTIDE SEQUENCE</scope>
</reference>
<keyword evidence="2" id="KW-0964">Secreted</keyword>
<sequence length="150" mass="17239">KLRKAVAKNKEKLNQIKTWTSKLNTEDGKRRVEEIRKVEQQKVERRKYDIGELLKTVKAQSTIDICFLMDCTGSMTAYIEATKTNIHHTTQTITSLFKPPQLAFVGYRDVNDVQNCVKLDFTNDVNVFKEFLKDVQATGGKDSCEDIFSE</sequence>
<dbReference type="Gene3D" id="3.40.50.410">
    <property type="entry name" value="von Willebrand factor, type A domain"/>
    <property type="match status" value="1"/>
</dbReference>
<keyword evidence="3" id="KW-0732">Signal</keyword>
<evidence type="ECO:0000256" key="2">
    <source>
        <dbReference type="ARBA" id="ARBA00022525"/>
    </source>
</evidence>
<evidence type="ECO:0000256" key="1">
    <source>
        <dbReference type="ARBA" id="ARBA00004613"/>
    </source>
</evidence>
<proteinExistence type="predicted"/>
<dbReference type="SUPFAM" id="SSF53300">
    <property type="entry name" value="vWA-like"/>
    <property type="match status" value="1"/>
</dbReference>
<feature type="domain" description="Hemicentin-1-like von Willebrand factor A" evidence="4">
    <location>
        <begin position="65"/>
        <end position="147"/>
    </location>
</feature>
<organism evidence="5 7">
    <name type="scientific">Didymodactylos carnosus</name>
    <dbReference type="NCBI Taxonomy" id="1234261"/>
    <lineage>
        <taxon>Eukaryota</taxon>
        <taxon>Metazoa</taxon>
        <taxon>Spiralia</taxon>
        <taxon>Gnathifera</taxon>
        <taxon>Rotifera</taxon>
        <taxon>Eurotatoria</taxon>
        <taxon>Bdelloidea</taxon>
        <taxon>Philodinida</taxon>
        <taxon>Philodinidae</taxon>
        <taxon>Didymodactylos</taxon>
    </lineage>
</organism>
<dbReference type="PANTHER" id="PTHR47763">
    <property type="entry name" value="ALPHA-PROTEIN KINASE VWKA"/>
    <property type="match status" value="1"/>
</dbReference>
<feature type="non-terminal residue" evidence="5">
    <location>
        <position position="1"/>
    </location>
</feature>
<dbReference type="AlphaFoldDB" id="A0A816G0J3"/>
<comment type="caution">
    <text evidence="5">The sequence shown here is derived from an EMBL/GenBank/DDBJ whole genome shotgun (WGS) entry which is preliminary data.</text>
</comment>
<dbReference type="InterPro" id="IPR056861">
    <property type="entry name" value="HMCN1-like_VWA"/>
</dbReference>
<evidence type="ECO:0000259" key="4">
    <source>
        <dbReference type="Pfam" id="PF25106"/>
    </source>
</evidence>
<accession>A0A816G0J3</accession>
<comment type="subcellular location">
    <subcellularLocation>
        <location evidence="1">Secreted</location>
    </subcellularLocation>
</comment>
<evidence type="ECO:0000313" key="5">
    <source>
        <dbReference type="EMBL" id="CAF1667863.1"/>
    </source>
</evidence>
<evidence type="ECO:0000256" key="3">
    <source>
        <dbReference type="ARBA" id="ARBA00022729"/>
    </source>
</evidence>
<dbReference type="Proteomes" id="UP000663829">
    <property type="component" value="Unassembled WGS sequence"/>
</dbReference>
<dbReference type="OrthoDB" id="10058461at2759"/>
<dbReference type="PANTHER" id="PTHR47763:SF4">
    <property type="entry name" value="ALPHA-PROTEIN KINASE VWKA"/>
    <property type="match status" value="1"/>
</dbReference>
<evidence type="ECO:0000313" key="7">
    <source>
        <dbReference type="Proteomes" id="UP000663829"/>
    </source>
</evidence>